<dbReference type="AlphaFoldDB" id="G7JNH1"/>
<dbReference type="PaxDb" id="3880-AES89412"/>
<organism evidence="10 12">
    <name type="scientific">Medicago truncatula</name>
    <name type="common">Barrel medic</name>
    <name type="synonym">Medicago tribuloides</name>
    <dbReference type="NCBI Taxonomy" id="3880"/>
    <lineage>
        <taxon>Eukaryota</taxon>
        <taxon>Viridiplantae</taxon>
        <taxon>Streptophyta</taxon>
        <taxon>Embryophyta</taxon>
        <taxon>Tracheophyta</taxon>
        <taxon>Spermatophyta</taxon>
        <taxon>Magnoliopsida</taxon>
        <taxon>eudicotyledons</taxon>
        <taxon>Gunneridae</taxon>
        <taxon>Pentapetalae</taxon>
        <taxon>rosids</taxon>
        <taxon>fabids</taxon>
        <taxon>Fabales</taxon>
        <taxon>Fabaceae</taxon>
        <taxon>Papilionoideae</taxon>
        <taxon>50 kb inversion clade</taxon>
        <taxon>NPAAA clade</taxon>
        <taxon>Hologalegina</taxon>
        <taxon>IRL clade</taxon>
        <taxon>Trifolieae</taxon>
        <taxon>Medicago</taxon>
    </lineage>
</organism>
<reference evidence="11" key="3">
    <citation type="submission" date="2015-04" db="UniProtKB">
        <authorList>
            <consortium name="EnsemblPlants"/>
        </authorList>
    </citation>
    <scope>IDENTIFICATION</scope>
    <source>
        <strain evidence="11">cv. Jemalong A17</strain>
    </source>
</reference>
<evidence type="ECO:0000313" key="10">
    <source>
        <dbReference type="EMBL" id="AES89412.1"/>
    </source>
</evidence>
<keyword evidence="4 8" id="KW-0812">Transmembrane</keyword>
<evidence type="ECO:0000313" key="11">
    <source>
        <dbReference type="EnsemblPlants" id="AES89412"/>
    </source>
</evidence>
<dbReference type="GO" id="GO:0006612">
    <property type="term" value="P:protein targeting to membrane"/>
    <property type="evidence" value="ECO:0000318"/>
    <property type="project" value="GO_Central"/>
</dbReference>
<reference evidence="10 12" key="2">
    <citation type="journal article" date="2014" name="BMC Genomics">
        <title>An improved genome release (version Mt4.0) for the model legume Medicago truncatula.</title>
        <authorList>
            <person name="Tang H."/>
            <person name="Krishnakumar V."/>
            <person name="Bidwell S."/>
            <person name="Rosen B."/>
            <person name="Chan A."/>
            <person name="Zhou S."/>
            <person name="Gentzbittel L."/>
            <person name="Childs K.L."/>
            <person name="Yandell M."/>
            <person name="Gundlach H."/>
            <person name="Mayer K.F."/>
            <person name="Schwartz D.C."/>
            <person name="Town C.D."/>
        </authorList>
    </citation>
    <scope>GENOME REANNOTATION</scope>
    <source>
        <strain evidence="11 12">cv. Jemalong A17</strain>
    </source>
</reference>
<evidence type="ECO:0000256" key="1">
    <source>
        <dbReference type="ARBA" id="ARBA00004127"/>
    </source>
</evidence>
<comment type="subcellular location">
    <subcellularLocation>
        <location evidence="1">Endomembrane system</location>
        <topology evidence="1">Multi-pass membrane protein</topology>
    </subcellularLocation>
</comment>
<name>G7JNH1_MEDTR</name>
<keyword evidence="6 8" id="KW-0472">Membrane</keyword>
<evidence type="ECO:0000313" key="12">
    <source>
        <dbReference type="Proteomes" id="UP000002051"/>
    </source>
</evidence>
<evidence type="ECO:0000256" key="4">
    <source>
        <dbReference type="ARBA" id="ARBA00022692"/>
    </source>
</evidence>
<dbReference type="Proteomes" id="UP000002051">
    <property type="component" value="Chromosome 4"/>
</dbReference>
<feature type="transmembrane region" description="Helical" evidence="8">
    <location>
        <begin position="90"/>
        <end position="111"/>
    </location>
</feature>
<evidence type="ECO:0000256" key="7">
    <source>
        <dbReference type="ARBA" id="ARBA00023315"/>
    </source>
</evidence>
<evidence type="ECO:0000256" key="2">
    <source>
        <dbReference type="ARBA" id="ARBA00008574"/>
    </source>
</evidence>
<feature type="transmembrane region" description="Helical" evidence="8">
    <location>
        <begin position="117"/>
        <end position="136"/>
    </location>
</feature>
<comment type="domain">
    <text evidence="8">The DHHC domain is required for palmitoyltransferase activity.</text>
</comment>
<keyword evidence="5 8" id="KW-1133">Transmembrane helix</keyword>
<dbReference type="InterPro" id="IPR039859">
    <property type="entry name" value="PFA4/ZDH16/20/ERF2-like"/>
</dbReference>
<keyword evidence="7 8" id="KW-0012">Acyltransferase</keyword>
<comment type="similarity">
    <text evidence="2 8">Belongs to the DHHC palmitoyltransferase family.</text>
</comment>
<feature type="transmembrane region" description="Helical" evidence="8">
    <location>
        <begin position="282"/>
        <end position="304"/>
    </location>
</feature>
<dbReference type="eggNOG" id="KOG1313">
    <property type="taxonomic scope" value="Eukaryota"/>
</dbReference>
<dbReference type="EnsemblPlants" id="AES89412">
    <property type="protein sequence ID" value="AES89412"/>
    <property type="gene ID" value="MTR_4g074600"/>
</dbReference>
<dbReference type="GO" id="GO:0005794">
    <property type="term" value="C:Golgi apparatus"/>
    <property type="evidence" value="ECO:0000318"/>
    <property type="project" value="GO_Central"/>
</dbReference>
<reference evidence="10 12" key="1">
    <citation type="journal article" date="2011" name="Nature">
        <title>The Medicago genome provides insight into the evolution of rhizobial symbioses.</title>
        <authorList>
            <person name="Young N.D."/>
            <person name="Debelle F."/>
            <person name="Oldroyd G.E."/>
            <person name="Geurts R."/>
            <person name="Cannon S.B."/>
            <person name="Udvardi M.K."/>
            <person name="Benedito V.A."/>
            <person name="Mayer K.F."/>
            <person name="Gouzy J."/>
            <person name="Schoof H."/>
            <person name="Van de Peer Y."/>
            <person name="Proost S."/>
            <person name="Cook D.R."/>
            <person name="Meyers B.C."/>
            <person name="Spannagl M."/>
            <person name="Cheung F."/>
            <person name="De Mita S."/>
            <person name="Krishnakumar V."/>
            <person name="Gundlach H."/>
            <person name="Zhou S."/>
            <person name="Mudge J."/>
            <person name="Bharti A.K."/>
            <person name="Murray J.D."/>
            <person name="Naoumkina M.A."/>
            <person name="Rosen B."/>
            <person name="Silverstein K.A."/>
            <person name="Tang H."/>
            <person name="Rombauts S."/>
            <person name="Zhao P.X."/>
            <person name="Zhou P."/>
            <person name="Barbe V."/>
            <person name="Bardou P."/>
            <person name="Bechner M."/>
            <person name="Bellec A."/>
            <person name="Berger A."/>
            <person name="Berges H."/>
            <person name="Bidwell S."/>
            <person name="Bisseling T."/>
            <person name="Choisne N."/>
            <person name="Couloux A."/>
            <person name="Denny R."/>
            <person name="Deshpande S."/>
            <person name="Dai X."/>
            <person name="Doyle J.J."/>
            <person name="Dudez A.M."/>
            <person name="Farmer A.D."/>
            <person name="Fouteau S."/>
            <person name="Franken C."/>
            <person name="Gibelin C."/>
            <person name="Gish J."/>
            <person name="Goldstein S."/>
            <person name="Gonzalez A.J."/>
            <person name="Green P.J."/>
            <person name="Hallab A."/>
            <person name="Hartog M."/>
            <person name="Hua A."/>
            <person name="Humphray S.J."/>
            <person name="Jeong D.H."/>
            <person name="Jing Y."/>
            <person name="Jocker A."/>
            <person name="Kenton S.M."/>
            <person name="Kim D.J."/>
            <person name="Klee K."/>
            <person name="Lai H."/>
            <person name="Lang C."/>
            <person name="Lin S."/>
            <person name="Macmil S.L."/>
            <person name="Magdelenat G."/>
            <person name="Matthews L."/>
            <person name="McCorrison J."/>
            <person name="Monaghan E.L."/>
            <person name="Mun J.H."/>
            <person name="Najar F.Z."/>
            <person name="Nicholson C."/>
            <person name="Noirot C."/>
            <person name="O'Bleness M."/>
            <person name="Paule C.R."/>
            <person name="Poulain J."/>
            <person name="Prion F."/>
            <person name="Qin B."/>
            <person name="Qu C."/>
            <person name="Retzel E.F."/>
            <person name="Riddle C."/>
            <person name="Sallet E."/>
            <person name="Samain S."/>
            <person name="Samson N."/>
            <person name="Sanders I."/>
            <person name="Saurat O."/>
            <person name="Scarpelli C."/>
            <person name="Schiex T."/>
            <person name="Segurens B."/>
            <person name="Severin A.J."/>
            <person name="Sherrier D.J."/>
            <person name="Shi R."/>
            <person name="Sims S."/>
            <person name="Singer S.R."/>
            <person name="Sinharoy S."/>
            <person name="Sterck L."/>
            <person name="Viollet A."/>
            <person name="Wang B.B."/>
            <person name="Wang K."/>
            <person name="Wang M."/>
            <person name="Wang X."/>
            <person name="Warfsmann J."/>
            <person name="Weissenbach J."/>
            <person name="White D.D."/>
            <person name="White J.D."/>
            <person name="Wiley G.B."/>
            <person name="Wincker P."/>
            <person name="Xing Y."/>
            <person name="Yang L."/>
            <person name="Yao Z."/>
            <person name="Ying F."/>
            <person name="Zhai J."/>
            <person name="Zhou L."/>
            <person name="Zuber A."/>
            <person name="Denarie J."/>
            <person name="Dixon R.A."/>
            <person name="May G.D."/>
            <person name="Schwartz D.C."/>
            <person name="Rogers J."/>
            <person name="Quetier F."/>
            <person name="Town C.D."/>
            <person name="Roe B.A."/>
        </authorList>
    </citation>
    <scope>NUCLEOTIDE SEQUENCE [LARGE SCALE GENOMIC DNA]</scope>
    <source>
        <strain evidence="10">A17</strain>
        <strain evidence="11 12">cv. Jemalong A17</strain>
    </source>
</reference>
<dbReference type="PROSITE" id="PS50216">
    <property type="entry name" value="DHHC"/>
    <property type="match status" value="1"/>
</dbReference>
<evidence type="ECO:0000256" key="8">
    <source>
        <dbReference type="RuleBase" id="RU079119"/>
    </source>
</evidence>
<keyword evidence="12" id="KW-1185">Reference proteome</keyword>
<dbReference type="KEGG" id="mtr:11441601"/>
<evidence type="ECO:0000259" key="9">
    <source>
        <dbReference type="Pfam" id="PF01529"/>
    </source>
</evidence>
<dbReference type="STRING" id="3880.G7JNH1"/>
<sequence length="368" mass="41305">MHSSTEELIPTTVGIIATPSNIFTASSTQERHVTTATKNYETTCWGCGLHLLLPSRAPVFKCGWCGAITDQSKQKCDKNGLRWRLLRDRCIVTIVIMFMLFIIFGGVWAIYPVVYSISLSGIFHSIITVTLAVATISSFSLSAFRCAGTPPNLVWGSYPTIGNGDLENYTFCHYCSRPKSPRTHHCRSCGKCILNMDHHCPFIGNCVGAANHRSFIAFLISGLFSTIYISIVSVHAGFHMWPPLTYSIGRIHGTTIENLAWRIVKETIFAFMRSVQLLSARGFILIYLFVASFSMMIGLSVLLWQQLRFIYEGETYLSHLSSQGHNGDGMKDCQNLVRFFGFSFSVKRYLPKFLVSSYSEETHKGKYT</sequence>
<evidence type="ECO:0000256" key="6">
    <source>
        <dbReference type="ARBA" id="ARBA00023136"/>
    </source>
</evidence>
<dbReference type="Pfam" id="PF01529">
    <property type="entry name" value="DHHC"/>
    <property type="match status" value="1"/>
</dbReference>
<dbReference type="GO" id="GO:0005783">
    <property type="term" value="C:endoplasmic reticulum"/>
    <property type="evidence" value="ECO:0000318"/>
    <property type="project" value="GO_Central"/>
</dbReference>
<feature type="domain" description="Palmitoyltransferase DHHC" evidence="9">
    <location>
        <begin position="168"/>
        <end position="320"/>
    </location>
</feature>
<dbReference type="OMA" id="MIYASIM"/>
<accession>G7JNH1</accession>
<dbReference type="EMBL" id="CM001220">
    <property type="protein sequence ID" value="AES89412.1"/>
    <property type="molecule type" value="Genomic_DNA"/>
</dbReference>
<dbReference type="OrthoDB" id="9909019at2759"/>
<dbReference type="EC" id="2.3.1.225" evidence="8"/>
<evidence type="ECO:0000256" key="5">
    <source>
        <dbReference type="ARBA" id="ARBA00022989"/>
    </source>
</evidence>
<proteinExistence type="inferred from homology"/>
<dbReference type="GO" id="GO:0019706">
    <property type="term" value="F:protein-cysteine S-palmitoyltransferase activity"/>
    <property type="evidence" value="ECO:0000318"/>
    <property type="project" value="GO_Central"/>
</dbReference>
<keyword evidence="3 8" id="KW-0808">Transferase</keyword>
<evidence type="ECO:0000256" key="3">
    <source>
        <dbReference type="ARBA" id="ARBA00022679"/>
    </source>
</evidence>
<gene>
    <name evidence="11" type="primary">11441601</name>
    <name evidence="10" type="ordered locus">MTR_4g074600</name>
</gene>
<comment type="catalytic activity">
    <reaction evidence="8">
        <text>L-cysteinyl-[protein] + hexadecanoyl-CoA = S-hexadecanoyl-L-cysteinyl-[protein] + CoA</text>
        <dbReference type="Rhea" id="RHEA:36683"/>
        <dbReference type="Rhea" id="RHEA-COMP:10131"/>
        <dbReference type="Rhea" id="RHEA-COMP:11032"/>
        <dbReference type="ChEBI" id="CHEBI:29950"/>
        <dbReference type="ChEBI" id="CHEBI:57287"/>
        <dbReference type="ChEBI" id="CHEBI:57379"/>
        <dbReference type="ChEBI" id="CHEBI:74151"/>
        <dbReference type="EC" id="2.3.1.225"/>
    </reaction>
</comment>
<feature type="transmembrane region" description="Helical" evidence="8">
    <location>
        <begin position="215"/>
        <end position="238"/>
    </location>
</feature>
<dbReference type="InterPro" id="IPR001594">
    <property type="entry name" value="Palmitoyltrfase_DHHC"/>
</dbReference>
<dbReference type="PANTHER" id="PTHR12246">
    <property type="entry name" value="PALMITOYLTRANSFERASE ZDHHC16"/>
    <property type="match status" value="1"/>
</dbReference>
<protein>
    <recommendedName>
        <fullName evidence="8">S-acyltransferase</fullName>
        <ecNumber evidence="8">2.3.1.225</ecNumber>
    </recommendedName>
    <alternativeName>
        <fullName evidence="8">Palmitoyltransferase</fullName>
    </alternativeName>
</protein>